<keyword evidence="1" id="KW-0812">Transmembrane</keyword>
<dbReference type="EMBL" id="BMDG01000011">
    <property type="protein sequence ID" value="GGI10436.1"/>
    <property type="molecule type" value="Genomic_DNA"/>
</dbReference>
<evidence type="ECO:0000256" key="1">
    <source>
        <dbReference type="SAM" id="Phobius"/>
    </source>
</evidence>
<sequence>MTIQDDFVAELQHAAGQVGPVAGLDGSAMGRRAVRRGRARRGALAGAAALAAVGAVVGAGLLTDGPAAISPAASDVPEGWTPVAVGGVRLALPPGLEPGADGVWEGTQDEGRQDFVQVQPADDGTPLAPPGSGLTPAAVDVPGAESAQYVTETSDDPAVAQDFTGTLHVHLGSGAVVQVVVVWGEADEGEDTFAELVGTVSVDDDSPALPAPDAVPELQPLAGYVREVPDGWREAELTGLGYAFPAGWLEDRSPAGVFPAGSTVRATSADGASRLSVTRAADSAGWPASIAPSSSHPASTFPLDGADVVQVETRTADRARTVTAKVRREGGRGYLVTVETPGTAAGRTLALQVLGTLGFVAGSEEVPGPDELPQLPTAAVPRDWTEARSGGLRLSVPPAWTAGSTAGAAVWTSGPEAGRAQETVRVSRGTVVDGVAPAPSGYRHDVPGADRVVVEVGERAGRGDAVQFVGTVELSRGDQMVVVEYAGPQGGDAGERFGMIVRSLALTGG</sequence>
<keyword evidence="1" id="KW-0472">Membrane</keyword>
<proteinExistence type="predicted"/>
<feature type="transmembrane region" description="Helical" evidence="1">
    <location>
        <begin position="42"/>
        <end position="62"/>
    </location>
</feature>
<evidence type="ECO:0000313" key="3">
    <source>
        <dbReference type="Proteomes" id="UP000632535"/>
    </source>
</evidence>
<evidence type="ECO:0000313" key="2">
    <source>
        <dbReference type="EMBL" id="GGI10436.1"/>
    </source>
</evidence>
<reference evidence="3" key="1">
    <citation type="journal article" date="2019" name="Int. J. Syst. Evol. Microbiol.">
        <title>The Global Catalogue of Microorganisms (GCM) 10K type strain sequencing project: providing services to taxonomists for standard genome sequencing and annotation.</title>
        <authorList>
            <consortium name="The Broad Institute Genomics Platform"/>
            <consortium name="The Broad Institute Genome Sequencing Center for Infectious Disease"/>
            <person name="Wu L."/>
            <person name="Ma J."/>
        </authorList>
    </citation>
    <scope>NUCLEOTIDE SEQUENCE [LARGE SCALE GENOMIC DNA]</scope>
    <source>
        <strain evidence="3">CCM 8653</strain>
    </source>
</reference>
<keyword evidence="1" id="KW-1133">Transmembrane helix</keyword>
<keyword evidence="3" id="KW-1185">Reference proteome</keyword>
<organism evidence="2 3">
    <name type="scientific">Isoptericola cucumis</name>
    <dbReference type="NCBI Taxonomy" id="1776856"/>
    <lineage>
        <taxon>Bacteria</taxon>
        <taxon>Bacillati</taxon>
        <taxon>Actinomycetota</taxon>
        <taxon>Actinomycetes</taxon>
        <taxon>Micrococcales</taxon>
        <taxon>Promicromonosporaceae</taxon>
        <taxon>Isoptericola</taxon>
    </lineage>
</organism>
<name>A0ABQ2B8B3_9MICO</name>
<protein>
    <submittedName>
        <fullName evidence="2">Uncharacterized protein</fullName>
    </submittedName>
</protein>
<comment type="caution">
    <text evidence="2">The sequence shown here is derived from an EMBL/GenBank/DDBJ whole genome shotgun (WGS) entry which is preliminary data.</text>
</comment>
<gene>
    <name evidence="2" type="ORF">GCM10007368_31230</name>
</gene>
<accession>A0ABQ2B8B3</accession>
<dbReference type="Proteomes" id="UP000632535">
    <property type="component" value="Unassembled WGS sequence"/>
</dbReference>